<organism evidence="1 2">
    <name type="scientific">Fusarium heterosporum</name>
    <dbReference type="NCBI Taxonomy" id="42747"/>
    <lineage>
        <taxon>Eukaryota</taxon>
        <taxon>Fungi</taxon>
        <taxon>Dikarya</taxon>
        <taxon>Ascomycota</taxon>
        <taxon>Pezizomycotina</taxon>
        <taxon>Sordariomycetes</taxon>
        <taxon>Hypocreomycetidae</taxon>
        <taxon>Hypocreales</taxon>
        <taxon>Nectriaceae</taxon>
        <taxon>Fusarium</taxon>
        <taxon>Fusarium heterosporum species complex</taxon>
    </lineage>
</organism>
<dbReference type="AlphaFoldDB" id="A0A8H5WWN1"/>
<comment type="caution">
    <text evidence="1">The sequence shown here is derived from an EMBL/GenBank/DDBJ whole genome shotgun (WGS) entry which is preliminary data.</text>
</comment>
<dbReference type="Proteomes" id="UP000567885">
    <property type="component" value="Unassembled WGS sequence"/>
</dbReference>
<name>A0A8H5WWN1_FUSHE</name>
<sequence length="161" mass="18530">MGHITCRRPEIPEGVVLYNYLDSWCKTHKLTYESYSGDYETRSYATCMNEPTIVSSTYNGYCVLFCKGLCDGAAEFLIEKIYNEQCSKEAIAAGGIGAKDDSDDDFQSDKTRAFNTLVSLLYRFLICPSSEGSKLEKTKDWFWKRLMRPARLPRQMVRPRR</sequence>
<reference evidence="1 2" key="1">
    <citation type="submission" date="2020-05" db="EMBL/GenBank/DDBJ databases">
        <title>Identification and distribution of gene clusters putatively required for synthesis of sphingolipid metabolism inhibitors in phylogenetically diverse species of the filamentous fungus Fusarium.</title>
        <authorList>
            <person name="Kim H.-S."/>
            <person name="Busman M."/>
            <person name="Brown D.W."/>
            <person name="Divon H."/>
            <person name="Uhlig S."/>
            <person name="Proctor R.H."/>
        </authorList>
    </citation>
    <scope>NUCLEOTIDE SEQUENCE [LARGE SCALE GENOMIC DNA]</scope>
    <source>
        <strain evidence="1 2">NRRL 20693</strain>
    </source>
</reference>
<evidence type="ECO:0000313" key="2">
    <source>
        <dbReference type="Proteomes" id="UP000567885"/>
    </source>
</evidence>
<protein>
    <submittedName>
        <fullName evidence="1">Uncharacterized protein</fullName>
    </submittedName>
</protein>
<proteinExistence type="predicted"/>
<dbReference type="EMBL" id="JAAGWQ010000058">
    <property type="protein sequence ID" value="KAF5672799.1"/>
    <property type="molecule type" value="Genomic_DNA"/>
</dbReference>
<accession>A0A8H5WWN1</accession>
<dbReference type="OrthoDB" id="4870036at2759"/>
<keyword evidence="2" id="KW-1185">Reference proteome</keyword>
<gene>
    <name evidence="1" type="ORF">FHETE_3633</name>
</gene>
<evidence type="ECO:0000313" key="1">
    <source>
        <dbReference type="EMBL" id="KAF5672799.1"/>
    </source>
</evidence>